<dbReference type="AlphaFoldDB" id="A0A0K2RWY2"/>
<reference evidence="2" key="1">
    <citation type="submission" date="2015-08" db="EMBL/GenBank/DDBJ databases">
        <title>Complete genome sequence of Rothia mucilaginosa strain NUM-Rm6536.</title>
        <authorList>
            <person name="Nambu T."/>
        </authorList>
    </citation>
    <scope>NUCLEOTIDE SEQUENCE [LARGE SCALE GENOMIC DNA]</scope>
    <source>
        <strain evidence="2">NUM-Rm6536</strain>
    </source>
</reference>
<dbReference type="Proteomes" id="UP000066203">
    <property type="component" value="Chromosome"/>
</dbReference>
<dbReference type="PATRIC" id="fig|43675.28.peg.45"/>
<protein>
    <submittedName>
        <fullName evidence="1">Uncharacterized protein</fullName>
    </submittedName>
</protein>
<accession>A0A0K2RWY2</accession>
<evidence type="ECO:0000313" key="1">
    <source>
        <dbReference type="EMBL" id="BAS19290.1"/>
    </source>
</evidence>
<sequence>MVQEGHRWMHKQRQRGRIAPLCVLPGVLSGVPCGVSTSVFAAVILASASKGSGMIKTRTTMQTERELCAHQRS</sequence>
<organism evidence="1">
    <name type="scientific">Rothia mucilaginosa</name>
    <dbReference type="NCBI Taxonomy" id="43675"/>
    <lineage>
        <taxon>Bacteria</taxon>
        <taxon>Bacillati</taxon>
        <taxon>Actinomycetota</taxon>
        <taxon>Actinomycetes</taxon>
        <taxon>Micrococcales</taxon>
        <taxon>Micrococcaceae</taxon>
        <taxon>Rothia</taxon>
    </lineage>
</organism>
<name>A0A0K2RWY2_9MICC</name>
<dbReference type="EMBL" id="AP014938">
    <property type="protein sequence ID" value="BAS19290.1"/>
    <property type="molecule type" value="Genomic_DNA"/>
</dbReference>
<proteinExistence type="predicted"/>
<gene>
    <name evidence="1" type="ORF">RM6536_0043</name>
</gene>
<evidence type="ECO:0000313" key="2">
    <source>
        <dbReference type="Proteomes" id="UP000066203"/>
    </source>
</evidence>